<dbReference type="InterPro" id="IPR010198">
    <property type="entry name" value="DHNA-CoA_synthase_MenB"/>
</dbReference>
<dbReference type="CDD" id="cd06558">
    <property type="entry name" value="crotonase-like"/>
    <property type="match status" value="1"/>
</dbReference>
<dbReference type="SUPFAM" id="SSF52096">
    <property type="entry name" value="ClpP/crotonase"/>
    <property type="match status" value="1"/>
</dbReference>
<dbReference type="InterPro" id="IPR018376">
    <property type="entry name" value="Enoyl-CoA_hyd/isom_CS"/>
</dbReference>
<protein>
    <submittedName>
        <fullName evidence="3">Unannotated protein</fullName>
    </submittedName>
</protein>
<organism evidence="3">
    <name type="scientific">freshwater metagenome</name>
    <dbReference type="NCBI Taxonomy" id="449393"/>
    <lineage>
        <taxon>unclassified sequences</taxon>
        <taxon>metagenomes</taxon>
        <taxon>ecological metagenomes</taxon>
    </lineage>
</organism>
<sequence>MIAIKDFTDITYATDSGVGIITINRPDRYNALRGRTVDELLAAFKYAWVDQSVGAVILTGAGEKAFCTGGDQKERATTGGYGETETGMFEIESLHKLIRAIPKPVIAAVNGFAIGGGHVLHVLCDLSIASTNAKFGQVGPRVGSFDAGFGSAYLARVVGEKRAREIWFLCEQYDPQTAERWGLVNKVVEPDQLMPASMEWAKKVAALSPTALKALKHSFNADSDHIMGIQSLAFDVLDLYTKTDESKEGGAAFTEKRAPDYSKFRKN</sequence>
<keyword evidence="2" id="KW-0456">Lyase</keyword>
<evidence type="ECO:0000256" key="2">
    <source>
        <dbReference type="ARBA" id="ARBA00023239"/>
    </source>
</evidence>
<evidence type="ECO:0000256" key="1">
    <source>
        <dbReference type="ARBA" id="ARBA00000177"/>
    </source>
</evidence>
<dbReference type="InterPro" id="IPR014748">
    <property type="entry name" value="Enoyl-CoA_hydra_C"/>
</dbReference>
<dbReference type="PANTHER" id="PTHR43113:SF1">
    <property type="entry name" value="1,4-DIHYDROXY-2-NAPHTHOYL-COA SYNTHASE, PEROXISOMAL"/>
    <property type="match status" value="1"/>
</dbReference>
<dbReference type="PANTHER" id="PTHR43113">
    <property type="entry name" value="NUCLEOSIDE-DIPHOSPHATE-SUGAR EPIMERASE"/>
    <property type="match status" value="1"/>
</dbReference>
<dbReference type="AlphaFoldDB" id="A0A6J6PAG6"/>
<accession>A0A6J6PAG6</accession>
<dbReference type="InterPro" id="IPR029045">
    <property type="entry name" value="ClpP/crotonase-like_dom_sf"/>
</dbReference>
<name>A0A6J6PAG6_9ZZZZ</name>
<gene>
    <name evidence="3" type="ORF">UFOPK2598_00197</name>
</gene>
<dbReference type="GO" id="GO:0008935">
    <property type="term" value="F:1,4-dihydroxy-2-naphthoyl-CoA synthase activity"/>
    <property type="evidence" value="ECO:0007669"/>
    <property type="project" value="UniProtKB-EC"/>
</dbReference>
<dbReference type="InterPro" id="IPR001753">
    <property type="entry name" value="Enoyl-CoA_hydra/iso"/>
</dbReference>
<dbReference type="GO" id="GO:0009234">
    <property type="term" value="P:menaquinone biosynthetic process"/>
    <property type="evidence" value="ECO:0007669"/>
    <property type="project" value="InterPro"/>
</dbReference>
<reference evidence="3" key="1">
    <citation type="submission" date="2020-05" db="EMBL/GenBank/DDBJ databases">
        <authorList>
            <person name="Chiriac C."/>
            <person name="Salcher M."/>
            <person name="Ghai R."/>
            <person name="Kavagutti S V."/>
        </authorList>
    </citation>
    <scope>NUCLEOTIDE SEQUENCE</scope>
</reference>
<dbReference type="EMBL" id="CAEZXV010000008">
    <property type="protein sequence ID" value="CAB4693673.1"/>
    <property type="molecule type" value="Genomic_DNA"/>
</dbReference>
<dbReference type="HAMAP" id="MF_01934">
    <property type="entry name" value="MenB"/>
    <property type="match status" value="1"/>
</dbReference>
<dbReference type="GO" id="GO:0005829">
    <property type="term" value="C:cytosol"/>
    <property type="evidence" value="ECO:0007669"/>
    <property type="project" value="TreeGrafter"/>
</dbReference>
<dbReference type="Gene3D" id="1.10.12.10">
    <property type="entry name" value="Lyase 2-enoyl-coa Hydratase, Chain A, domain 2"/>
    <property type="match status" value="1"/>
</dbReference>
<proteinExistence type="inferred from homology"/>
<dbReference type="Pfam" id="PF00378">
    <property type="entry name" value="ECH_1"/>
    <property type="match status" value="1"/>
</dbReference>
<comment type="catalytic activity">
    <reaction evidence="1">
        <text>2-succinylbenzoyl-CoA + H(+) = 1,4-dihydroxy-2-naphthoyl-CoA + H2O</text>
        <dbReference type="Rhea" id="RHEA:26562"/>
        <dbReference type="ChEBI" id="CHEBI:15377"/>
        <dbReference type="ChEBI" id="CHEBI:15378"/>
        <dbReference type="ChEBI" id="CHEBI:57364"/>
        <dbReference type="ChEBI" id="CHEBI:58897"/>
        <dbReference type="EC" id="4.1.3.36"/>
    </reaction>
</comment>
<dbReference type="Gene3D" id="3.90.226.10">
    <property type="entry name" value="2-enoyl-CoA Hydratase, Chain A, domain 1"/>
    <property type="match status" value="1"/>
</dbReference>
<dbReference type="PROSITE" id="PS00166">
    <property type="entry name" value="ENOYL_COA_HYDRATASE"/>
    <property type="match status" value="1"/>
</dbReference>
<evidence type="ECO:0000313" key="3">
    <source>
        <dbReference type="EMBL" id="CAB4693673.1"/>
    </source>
</evidence>